<feature type="signal peptide" evidence="1">
    <location>
        <begin position="1"/>
        <end position="24"/>
    </location>
</feature>
<dbReference type="SUPFAM" id="SSF54427">
    <property type="entry name" value="NTF2-like"/>
    <property type="match status" value="1"/>
</dbReference>
<evidence type="ECO:0000313" key="3">
    <source>
        <dbReference type="Proteomes" id="UP000479293"/>
    </source>
</evidence>
<evidence type="ECO:0000256" key="1">
    <source>
        <dbReference type="SAM" id="SignalP"/>
    </source>
</evidence>
<keyword evidence="3" id="KW-1185">Reference proteome</keyword>
<comment type="caution">
    <text evidence="2">The sequence shown here is derived from an EMBL/GenBank/DDBJ whole genome shotgun (WGS) entry which is preliminary data.</text>
</comment>
<organism evidence="2 3">
    <name type="scientific">Salmonirosea aquatica</name>
    <dbReference type="NCBI Taxonomy" id="2654236"/>
    <lineage>
        <taxon>Bacteria</taxon>
        <taxon>Pseudomonadati</taxon>
        <taxon>Bacteroidota</taxon>
        <taxon>Cytophagia</taxon>
        <taxon>Cytophagales</taxon>
        <taxon>Spirosomataceae</taxon>
        <taxon>Salmonirosea</taxon>
    </lineage>
</organism>
<name>A0A7C9BHD0_9BACT</name>
<dbReference type="Proteomes" id="UP000479293">
    <property type="component" value="Unassembled WGS sequence"/>
</dbReference>
<proteinExistence type="predicted"/>
<dbReference type="RefSeq" id="WP_152761792.1">
    <property type="nucleotide sequence ID" value="NZ_WHLY01000002.1"/>
</dbReference>
<dbReference type="Pfam" id="PF12893">
    <property type="entry name" value="Lumazine_bd_2"/>
    <property type="match status" value="1"/>
</dbReference>
<dbReference type="Gene3D" id="3.10.450.50">
    <property type="match status" value="1"/>
</dbReference>
<dbReference type="AlphaFoldDB" id="A0A7C9BHD0"/>
<accession>A0A7C9BHD0</accession>
<dbReference type="InterPro" id="IPR032710">
    <property type="entry name" value="NTF2-like_dom_sf"/>
</dbReference>
<evidence type="ECO:0000313" key="2">
    <source>
        <dbReference type="EMBL" id="MPR35061.1"/>
    </source>
</evidence>
<keyword evidence="1" id="KW-0732">Signal</keyword>
<dbReference type="InterPro" id="IPR039437">
    <property type="entry name" value="FrzH/put_lumazine-bd"/>
</dbReference>
<protein>
    <submittedName>
        <fullName evidence="2">DUF4440 domain-containing protein</fullName>
    </submittedName>
</protein>
<gene>
    <name evidence="2" type="ORF">GBK04_17305</name>
</gene>
<reference evidence="2 3" key="1">
    <citation type="submission" date="2019-10" db="EMBL/GenBank/DDBJ databases">
        <title>Draft Genome Sequence of Cytophagaceae sp. SJW1-29.</title>
        <authorList>
            <person name="Choi A."/>
        </authorList>
    </citation>
    <scope>NUCLEOTIDE SEQUENCE [LARGE SCALE GENOMIC DNA]</scope>
    <source>
        <strain evidence="2 3">SJW1-29</strain>
    </source>
</reference>
<dbReference type="EMBL" id="WHLY01000002">
    <property type="protein sequence ID" value="MPR35061.1"/>
    <property type="molecule type" value="Genomic_DNA"/>
</dbReference>
<feature type="chain" id="PRO_5028916518" evidence="1">
    <location>
        <begin position="25"/>
        <end position="154"/>
    </location>
</feature>
<sequence>MKKAIRWIIPLAIGLGTLASPAHAQDSKNEVLQVAQDLLDAIGKGDTAAFRSLFLPHAMIYTVREKDGQTVTASRSPFAATFRPGTVVKEEMKDHGVDVRVQGNMAQVWAPYNLWVNGTFSHCGVDVFTLLKTNEGWRIAALSYTIEKEGCEVP</sequence>